<evidence type="ECO:0000313" key="3">
    <source>
        <dbReference type="Proteomes" id="UP000075880"/>
    </source>
</evidence>
<feature type="chain" id="PRO_5042613252" evidence="1">
    <location>
        <begin position="19"/>
        <end position="163"/>
    </location>
</feature>
<dbReference type="PROSITE" id="PS51348">
    <property type="entry name" value="GLYCOSYL_HYDROL_F22_2"/>
    <property type="match status" value="1"/>
</dbReference>
<sequence>MKLFVVTIVLAFLSSAYGKVFTKCELARVLLNNGFRSRKFLTGSASQSTRVHSTRRRLSPIMLTMESFKSIIDTGARTIQPLERSVKLLAQVRPFKHTDTSSTCCIMLLVILHIELLDDDIRASLACIKIIFNVHHFDAWVACRNKCKGKPLPRISECFRGDL</sequence>
<dbReference type="EnsemblMetazoa" id="ENSAATROPT011275">
    <property type="protein sequence ID" value="ENSAATROPP010188"/>
    <property type="gene ID" value="ENSAATROPG009172"/>
</dbReference>
<name>A0AAG5DHK6_ANOAO</name>
<dbReference type="InterPro" id="IPR001916">
    <property type="entry name" value="Glyco_hydro_22"/>
</dbReference>
<dbReference type="InterPro" id="IPR023346">
    <property type="entry name" value="Lysozyme-like_dom_sf"/>
</dbReference>
<reference evidence="2" key="1">
    <citation type="submission" date="2024-04" db="UniProtKB">
        <authorList>
            <consortium name="EnsemblMetazoa"/>
        </authorList>
    </citation>
    <scope>IDENTIFICATION</scope>
    <source>
        <strain evidence="2">EBRO</strain>
    </source>
</reference>
<evidence type="ECO:0000256" key="1">
    <source>
        <dbReference type="SAM" id="SignalP"/>
    </source>
</evidence>
<evidence type="ECO:0000313" key="2">
    <source>
        <dbReference type="EnsemblMetazoa" id="ENSAATROPP010188"/>
    </source>
</evidence>
<dbReference type="AlphaFoldDB" id="A0AAG5DHK6"/>
<proteinExistence type="predicted"/>
<organism evidence="2 3">
    <name type="scientific">Anopheles atroparvus</name>
    <name type="common">European mosquito</name>
    <dbReference type="NCBI Taxonomy" id="41427"/>
    <lineage>
        <taxon>Eukaryota</taxon>
        <taxon>Metazoa</taxon>
        <taxon>Ecdysozoa</taxon>
        <taxon>Arthropoda</taxon>
        <taxon>Hexapoda</taxon>
        <taxon>Insecta</taxon>
        <taxon>Pterygota</taxon>
        <taxon>Neoptera</taxon>
        <taxon>Endopterygota</taxon>
        <taxon>Diptera</taxon>
        <taxon>Nematocera</taxon>
        <taxon>Culicoidea</taxon>
        <taxon>Culicidae</taxon>
        <taxon>Anophelinae</taxon>
        <taxon>Anopheles</taxon>
    </lineage>
</organism>
<feature type="signal peptide" evidence="1">
    <location>
        <begin position="1"/>
        <end position="18"/>
    </location>
</feature>
<keyword evidence="1" id="KW-0732">Signal</keyword>
<dbReference type="Proteomes" id="UP000075880">
    <property type="component" value="Unassembled WGS sequence"/>
</dbReference>
<dbReference type="Gene3D" id="1.10.530.10">
    <property type="match status" value="1"/>
</dbReference>
<keyword evidence="3" id="KW-1185">Reference proteome</keyword>
<dbReference type="SUPFAM" id="SSF53955">
    <property type="entry name" value="Lysozyme-like"/>
    <property type="match status" value="1"/>
</dbReference>
<accession>A0AAG5DHK6</accession>
<protein>
    <submittedName>
        <fullName evidence="2">Uncharacterized protein</fullName>
    </submittedName>
</protein>